<evidence type="ECO:0000313" key="3">
    <source>
        <dbReference type="Proteomes" id="UP000054937"/>
    </source>
</evidence>
<dbReference type="PANTHER" id="PTHR21174:SF0">
    <property type="entry name" value="HD PHOSPHOHYDROLASE FAMILY PROTEIN-RELATED"/>
    <property type="match status" value="1"/>
</dbReference>
<dbReference type="AlphaFoldDB" id="A0A0V0QIA2"/>
<dbReference type="GO" id="GO:0003824">
    <property type="term" value="F:catalytic activity"/>
    <property type="evidence" value="ECO:0007669"/>
    <property type="project" value="InterPro"/>
</dbReference>
<name>A0A0V0QIA2_PSEPJ</name>
<sequence>MNKVVENSLLILDLDSYNIQNQLALAYQVAENSQFSLCIEFISNQQELSIKNSQYYYIKQLIFTSLINDLKIKTNPQFDFNIIYPQIFKIESLITSFKERIQIPQQKPHFSFGTVIIEKSLEKNQLLQKVEQKVDNNVVFEDLHETEIGEKVKDFCKSKNFAEKINQLNSDLQILNPDNENDIGILSKKRVGLGGTFDYLHSGHKLLLSKALYIAQTMVIGITTDSMLQKKQQKEYIQNIHKRIFDTKNYVFLVKGDKNQEVIPLQDPAGPAGEGQLDALVITPETVSGGEYVNNVRKEKNLETAPFVIIDLIGNDSENINKINEKISSTAIRTLLQNDPTIDIQYLKEQWNLLVEDSQYAQRWFWEIVNYYQQYQRYYHTLKHIQTLLKEKEIIKDKLKDEKVVSFAIFFHDIIYNPRDKYNEEKSAQLFENFYNNYEGKKPISSQQFQKIYDYIVFTKNHTIVKSDDNDLNLFLDLDLSILGQQQGTYLEYSQQILLEYEHYSQKELFQGRAQVLEIFLKEEKLFKTEYFQNIYESVARQNIKQEIQNLKQMAEKL</sequence>
<dbReference type="NCBIfam" id="NF001985">
    <property type="entry name" value="PRK00777.1"/>
    <property type="match status" value="1"/>
</dbReference>
<dbReference type="InterPro" id="IPR004821">
    <property type="entry name" value="Cyt_trans-like"/>
</dbReference>
<dbReference type="InterPro" id="IPR014729">
    <property type="entry name" value="Rossmann-like_a/b/a_fold"/>
</dbReference>
<proteinExistence type="predicted"/>
<comment type="caution">
    <text evidence="2">The sequence shown here is derived from an EMBL/GenBank/DDBJ whole genome shotgun (WGS) entry which is preliminary data.</text>
</comment>
<feature type="domain" description="Cytidyltransferase-like" evidence="1">
    <location>
        <begin position="194"/>
        <end position="334"/>
    </location>
</feature>
<keyword evidence="3" id="KW-1185">Reference proteome</keyword>
<dbReference type="NCBIfam" id="TIGR00125">
    <property type="entry name" value="cyt_tran_rel"/>
    <property type="match status" value="1"/>
</dbReference>
<dbReference type="EMBL" id="LDAU01000159">
    <property type="protein sequence ID" value="KRX01950.1"/>
    <property type="molecule type" value="Genomic_DNA"/>
</dbReference>
<gene>
    <name evidence="2" type="ORF">PPERSA_07595</name>
</gene>
<dbReference type="OMA" id="YLKVYEQ"/>
<dbReference type="SUPFAM" id="SSF52374">
    <property type="entry name" value="Nucleotidylyl transferase"/>
    <property type="match status" value="1"/>
</dbReference>
<dbReference type="InterPro" id="IPR009218">
    <property type="entry name" value="HD_phosphohydro"/>
</dbReference>
<dbReference type="InParanoid" id="A0A0V0QIA2"/>
<dbReference type="SUPFAM" id="SSF109604">
    <property type="entry name" value="HD-domain/PDEase-like"/>
    <property type="match status" value="1"/>
</dbReference>
<organism evidence="2 3">
    <name type="scientific">Pseudocohnilembus persalinus</name>
    <name type="common">Ciliate</name>
    <dbReference type="NCBI Taxonomy" id="266149"/>
    <lineage>
        <taxon>Eukaryota</taxon>
        <taxon>Sar</taxon>
        <taxon>Alveolata</taxon>
        <taxon>Ciliophora</taxon>
        <taxon>Intramacronucleata</taxon>
        <taxon>Oligohymenophorea</taxon>
        <taxon>Scuticociliatia</taxon>
        <taxon>Philasterida</taxon>
        <taxon>Pseudocohnilembidae</taxon>
        <taxon>Pseudocohnilembus</taxon>
    </lineage>
</organism>
<dbReference type="Gene3D" id="3.40.50.620">
    <property type="entry name" value="HUPs"/>
    <property type="match status" value="1"/>
</dbReference>
<dbReference type="Pfam" id="PF01467">
    <property type="entry name" value="CTP_transf_like"/>
    <property type="match status" value="1"/>
</dbReference>
<reference evidence="2 3" key="1">
    <citation type="journal article" date="2015" name="Sci. Rep.">
        <title>Genome of the facultative scuticociliatosis pathogen Pseudocohnilembus persalinus provides insight into its virulence through horizontal gene transfer.</title>
        <authorList>
            <person name="Xiong J."/>
            <person name="Wang G."/>
            <person name="Cheng J."/>
            <person name="Tian M."/>
            <person name="Pan X."/>
            <person name="Warren A."/>
            <person name="Jiang C."/>
            <person name="Yuan D."/>
            <person name="Miao W."/>
        </authorList>
    </citation>
    <scope>NUCLEOTIDE SEQUENCE [LARGE SCALE GENOMIC DNA]</scope>
    <source>
        <strain evidence="2">36N120E</strain>
    </source>
</reference>
<dbReference type="OrthoDB" id="330671at2759"/>
<evidence type="ECO:0000313" key="2">
    <source>
        <dbReference type="EMBL" id="KRX01950.1"/>
    </source>
</evidence>
<protein>
    <recommendedName>
        <fullName evidence="1">Cytidyltransferase-like domain-containing protein</fullName>
    </recommendedName>
</protein>
<evidence type="ECO:0000259" key="1">
    <source>
        <dbReference type="Pfam" id="PF01467"/>
    </source>
</evidence>
<dbReference type="Proteomes" id="UP000054937">
    <property type="component" value="Unassembled WGS sequence"/>
</dbReference>
<accession>A0A0V0QIA2</accession>
<dbReference type="PANTHER" id="PTHR21174">
    <property type="match status" value="1"/>
</dbReference>